<dbReference type="SUPFAM" id="SSF53850">
    <property type="entry name" value="Periplasmic binding protein-like II"/>
    <property type="match status" value="1"/>
</dbReference>
<comment type="subcellular location">
    <subcellularLocation>
        <location evidence="2 16">Cytoplasm</location>
    </subcellularLocation>
</comment>
<gene>
    <name evidence="18" type="primary">hisG(S)</name>
    <name evidence="16" type="synonym">hisG</name>
    <name evidence="18" type="ORF">CINF_0208</name>
</gene>
<evidence type="ECO:0000313" key="18">
    <source>
        <dbReference type="EMBL" id="QLI04757.1"/>
    </source>
</evidence>
<dbReference type="EC" id="2.4.2.17" evidence="6 16"/>
<sequence length="201" mass="22300">MLKIALPKGRIAEQTLQTFASIFKEDFSFSDRKLRLIKGDFEFLMVRNQDIDTYVIEGAADLGVVGLDVLLEHNSDVLRLLDLKFGHCKVCIGIKKGTNLDFNKPELKVATSLPNITRAYFNARAVPVKIITLYGSIELAPLVGLADCIVDIVETGSTMKQNGLEPAQVIMQSSAFLIANKLSFVSKKDEILNIYHKLANK</sequence>
<comment type="catalytic activity">
    <reaction evidence="1 16">
        <text>1-(5-phospho-beta-D-ribosyl)-ATP + diphosphate = 5-phospho-alpha-D-ribose 1-diphosphate + ATP</text>
        <dbReference type="Rhea" id="RHEA:18473"/>
        <dbReference type="ChEBI" id="CHEBI:30616"/>
        <dbReference type="ChEBI" id="CHEBI:33019"/>
        <dbReference type="ChEBI" id="CHEBI:58017"/>
        <dbReference type="ChEBI" id="CHEBI:73183"/>
        <dbReference type="EC" id="2.4.2.17"/>
    </reaction>
</comment>
<dbReference type="PANTHER" id="PTHR21403:SF8">
    <property type="entry name" value="ATP PHOSPHORIBOSYLTRANSFERASE"/>
    <property type="match status" value="1"/>
</dbReference>
<evidence type="ECO:0000256" key="9">
    <source>
        <dbReference type="ARBA" id="ARBA00022605"/>
    </source>
</evidence>
<evidence type="ECO:0000256" key="2">
    <source>
        <dbReference type="ARBA" id="ARBA00004496"/>
    </source>
</evidence>
<keyword evidence="13 16" id="KW-0067">ATP-binding</keyword>
<comment type="pathway">
    <text evidence="3 16">Amino-acid biosynthesis; L-histidine biosynthesis; L-histidine from 5-phospho-alpha-D-ribose 1-diphosphate: step 1/9.</text>
</comment>
<keyword evidence="14 16" id="KW-0368">Histidine biosynthesis</keyword>
<dbReference type="PANTHER" id="PTHR21403">
    <property type="entry name" value="ATP PHOSPHORIBOSYLTRANSFERASE ATP-PRTASE"/>
    <property type="match status" value="1"/>
</dbReference>
<dbReference type="CDD" id="cd13595">
    <property type="entry name" value="PBP2_HisGs"/>
    <property type="match status" value="1"/>
</dbReference>
<dbReference type="RefSeq" id="WP_178696906.1">
    <property type="nucleotide sequence ID" value="NZ_CP049075.1"/>
</dbReference>
<evidence type="ECO:0000256" key="1">
    <source>
        <dbReference type="ARBA" id="ARBA00000915"/>
    </source>
</evidence>
<protein>
    <recommendedName>
        <fullName evidence="7 16">ATP phosphoribosyltransferase</fullName>
        <shortName evidence="16">ATP-PRT</shortName>
        <shortName evidence="16">ATP-PRTase</shortName>
        <ecNumber evidence="6 16">2.4.2.17</ecNumber>
    </recommendedName>
</protein>
<evidence type="ECO:0000256" key="4">
    <source>
        <dbReference type="ARBA" id="ARBA00009489"/>
    </source>
</evidence>
<feature type="domain" description="ATP phosphoribosyltransferase catalytic" evidence="17">
    <location>
        <begin position="47"/>
        <end position="199"/>
    </location>
</feature>
<comment type="subunit">
    <text evidence="5 16">Heteromultimer composed of HisG and HisZ subunits.</text>
</comment>
<reference evidence="18 19" key="1">
    <citation type="submission" date="2020-02" db="EMBL/GenBank/DDBJ databases">
        <title>Complete genome sequence of the novel Campylobacter species Candidatus Campylobacter infans.</title>
        <authorList>
            <person name="Duim B."/>
            <person name="Zomer A."/>
            <person name="van der Graaf L."/>
            <person name="Wagenaar J."/>
        </authorList>
    </citation>
    <scope>NUCLEOTIDE SEQUENCE [LARGE SCALE GENOMIC DNA]</scope>
    <source>
        <strain evidence="18 19">19S00001</strain>
    </source>
</reference>
<comment type="domain">
    <text evidence="16">Lacks the C-terminal regulatory region which is replaced by HisZ.</text>
</comment>
<comment type="function">
    <text evidence="15 16">Catalyzes the condensation of ATP and 5-phosphoribose 1-diphosphate to form N'-(5'-phosphoribosyl)-ATP (PR-ATP). Has a crucial role in the pathway because the rate of histidine biosynthesis seems to be controlled primarily by regulation of HisG enzymatic activity.</text>
</comment>
<evidence type="ECO:0000256" key="5">
    <source>
        <dbReference type="ARBA" id="ARBA00011496"/>
    </source>
</evidence>
<evidence type="ECO:0000256" key="16">
    <source>
        <dbReference type="HAMAP-Rule" id="MF_01018"/>
    </source>
</evidence>
<accession>A0A7H9CF03</accession>
<dbReference type="Pfam" id="PF01634">
    <property type="entry name" value="HisG"/>
    <property type="match status" value="1"/>
</dbReference>
<dbReference type="HAMAP" id="MF_01018">
    <property type="entry name" value="HisG_Short"/>
    <property type="match status" value="1"/>
</dbReference>
<name>A0A7H9CF03_9BACT</name>
<evidence type="ECO:0000256" key="15">
    <source>
        <dbReference type="ARBA" id="ARBA00024861"/>
    </source>
</evidence>
<evidence type="ECO:0000256" key="12">
    <source>
        <dbReference type="ARBA" id="ARBA00022741"/>
    </source>
</evidence>
<evidence type="ECO:0000256" key="8">
    <source>
        <dbReference type="ARBA" id="ARBA00022490"/>
    </source>
</evidence>
<dbReference type="Proteomes" id="UP000509414">
    <property type="component" value="Chromosome"/>
</dbReference>
<dbReference type="NCBIfam" id="TIGR00070">
    <property type="entry name" value="hisG"/>
    <property type="match status" value="1"/>
</dbReference>
<evidence type="ECO:0000256" key="11">
    <source>
        <dbReference type="ARBA" id="ARBA00022679"/>
    </source>
</evidence>
<dbReference type="GO" id="GO:0003879">
    <property type="term" value="F:ATP phosphoribosyltransferase activity"/>
    <property type="evidence" value="ECO:0007669"/>
    <property type="project" value="UniProtKB-UniRule"/>
</dbReference>
<keyword evidence="8 16" id="KW-0963">Cytoplasm</keyword>
<evidence type="ECO:0000256" key="13">
    <source>
        <dbReference type="ARBA" id="ARBA00022840"/>
    </source>
</evidence>
<dbReference type="FunFam" id="3.40.190.10:FF:000008">
    <property type="entry name" value="ATP phosphoribosyltransferase"/>
    <property type="match status" value="1"/>
</dbReference>
<organism evidence="18 19">
    <name type="scientific">Candidatus Campylobacter infans</name>
    <dbReference type="NCBI Taxonomy" id="2561898"/>
    <lineage>
        <taxon>Bacteria</taxon>
        <taxon>Pseudomonadati</taxon>
        <taxon>Campylobacterota</taxon>
        <taxon>Epsilonproteobacteria</taxon>
        <taxon>Campylobacterales</taxon>
        <taxon>Campylobacteraceae</taxon>
        <taxon>Campylobacter</taxon>
    </lineage>
</organism>
<dbReference type="InterPro" id="IPR024893">
    <property type="entry name" value="ATP_PRibTrfase_HisG_short"/>
</dbReference>
<evidence type="ECO:0000256" key="6">
    <source>
        <dbReference type="ARBA" id="ARBA00011946"/>
    </source>
</evidence>
<dbReference type="InterPro" id="IPR001348">
    <property type="entry name" value="ATP_PRibTrfase_HisG"/>
</dbReference>
<dbReference type="InterPro" id="IPR013820">
    <property type="entry name" value="ATP_PRibTrfase_cat"/>
</dbReference>
<evidence type="ECO:0000256" key="7">
    <source>
        <dbReference type="ARBA" id="ARBA00020998"/>
    </source>
</evidence>
<dbReference type="PROSITE" id="PS01316">
    <property type="entry name" value="ATP_P_PHORIBOSYLTR"/>
    <property type="match status" value="1"/>
</dbReference>
<comment type="similarity">
    <text evidence="4 16">Belongs to the ATP phosphoribosyltransferase family. Short subfamily.</text>
</comment>
<dbReference type="GO" id="GO:0005737">
    <property type="term" value="C:cytoplasm"/>
    <property type="evidence" value="ECO:0007669"/>
    <property type="project" value="UniProtKB-SubCell"/>
</dbReference>
<evidence type="ECO:0000256" key="3">
    <source>
        <dbReference type="ARBA" id="ARBA00004667"/>
    </source>
</evidence>
<dbReference type="InterPro" id="IPR018198">
    <property type="entry name" value="ATP_PRibTrfase_CS"/>
</dbReference>
<dbReference type="GO" id="GO:0000105">
    <property type="term" value="P:L-histidine biosynthetic process"/>
    <property type="evidence" value="ECO:0007669"/>
    <property type="project" value="UniProtKB-UniRule"/>
</dbReference>
<dbReference type="GO" id="GO:0005524">
    <property type="term" value="F:ATP binding"/>
    <property type="evidence" value="ECO:0007669"/>
    <property type="project" value="UniProtKB-KW"/>
</dbReference>
<evidence type="ECO:0000313" key="19">
    <source>
        <dbReference type="Proteomes" id="UP000509414"/>
    </source>
</evidence>
<keyword evidence="12 16" id="KW-0547">Nucleotide-binding</keyword>
<dbReference type="UniPathway" id="UPA00031">
    <property type="reaction ID" value="UER00006"/>
</dbReference>
<dbReference type="EMBL" id="CP049075">
    <property type="protein sequence ID" value="QLI04757.1"/>
    <property type="molecule type" value="Genomic_DNA"/>
</dbReference>
<dbReference type="AlphaFoldDB" id="A0A7H9CF03"/>
<dbReference type="Gene3D" id="3.40.190.10">
    <property type="entry name" value="Periplasmic binding protein-like II"/>
    <property type="match status" value="2"/>
</dbReference>
<keyword evidence="9 16" id="KW-0028">Amino-acid biosynthesis</keyword>
<keyword evidence="11 16" id="KW-0808">Transferase</keyword>
<evidence type="ECO:0000256" key="14">
    <source>
        <dbReference type="ARBA" id="ARBA00023102"/>
    </source>
</evidence>
<keyword evidence="19" id="KW-1185">Reference proteome</keyword>
<evidence type="ECO:0000256" key="10">
    <source>
        <dbReference type="ARBA" id="ARBA00022676"/>
    </source>
</evidence>
<evidence type="ECO:0000259" key="17">
    <source>
        <dbReference type="Pfam" id="PF01634"/>
    </source>
</evidence>
<keyword evidence="10 16" id="KW-0328">Glycosyltransferase</keyword>
<proteinExistence type="inferred from homology"/>
<dbReference type="KEGG" id="cinf:CINF_0208"/>